<reference evidence="14" key="1">
    <citation type="submission" date="2018-06" db="EMBL/GenBank/DDBJ databases">
        <authorList>
            <person name="Zhirakovskaya E."/>
        </authorList>
    </citation>
    <scope>NUCLEOTIDE SEQUENCE</scope>
</reference>
<keyword evidence="7" id="KW-0227">DNA damage</keyword>
<keyword evidence="8 14" id="KW-0378">Hydrolase</keyword>
<dbReference type="EC" id="3.2.2.27" evidence="3"/>
<evidence type="ECO:0000256" key="2">
    <source>
        <dbReference type="ARBA" id="ARBA00006521"/>
    </source>
</evidence>
<dbReference type="PANTHER" id="PTHR33693:SF1">
    <property type="entry name" value="TYPE-4 URACIL-DNA GLYCOSYLASE"/>
    <property type="match status" value="1"/>
</dbReference>
<evidence type="ECO:0000256" key="11">
    <source>
        <dbReference type="ARBA" id="ARBA00023204"/>
    </source>
</evidence>
<dbReference type="Pfam" id="PF03167">
    <property type="entry name" value="UDG"/>
    <property type="match status" value="1"/>
</dbReference>
<evidence type="ECO:0000256" key="1">
    <source>
        <dbReference type="ARBA" id="ARBA00001400"/>
    </source>
</evidence>
<sequence length="276" mass="30918">MNKDNRPENMATQDMLSLLQWYVDSGVDETIDDNPLDWFALSQQAGHKKAAQKPSSQMPQKMARPQPSPVVSVDQIAGEAEQLAAACDSLDALNEAIRGFNGSSLKNTATNTFFSDGNPDSHIMLIGDAPGVDEDRYGKAFVGRNGQLLERMFAAIDLLPEKDFYITHILPWRPPGNRVPTADEITIFMPFIKRHIALFNPRLIILLGGISANSILNSDLGITRLRGKWMEYDMEDRKIPVRAIFQPAYLVKQPKAKGDVWRDLLEIRAKTGEWPQ</sequence>
<evidence type="ECO:0000256" key="5">
    <source>
        <dbReference type="ARBA" id="ARBA00022485"/>
    </source>
</evidence>
<dbReference type="SUPFAM" id="SSF52141">
    <property type="entry name" value="Uracil-DNA glycosylase-like"/>
    <property type="match status" value="1"/>
</dbReference>
<dbReference type="AlphaFoldDB" id="A0A3B0S628"/>
<evidence type="ECO:0000256" key="4">
    <source>
        <dbReference type="ARBA" id="ARBA00019403"/>
    </source>
</evidence>
<dbReference type="Gene3D" id="3.40.470.10">
    <property type="entry name" value="Uracil-DNA glycosylase-like domain"/>
    <property type="match status" value="1"/>
</dbReference>
<evidence type="ECO:0000256" key="8">
    <source>
        <dbReference type="ARBA" id="ARBA00022801"/>
    </source>
</evidence>
<dbReference type="InterPro" id="IPR051536">
    <property type="entry name" value="UDG_Type-4/5"/>
</dbReference>
<proteinExistence type="inferred from homology"/>
<dbReference type="GO" id="GO:0051539">
    <property type="term" value="F:4 iron, 4 sulfur cluster binding"/>
    <property type="evidence" value="ECO:0007669"/>
    <property type="project" value="UniProtKB-KW"/>
</dbReference>
<dbReference type="EMBL" id="UOEJ01000149">
    <property type="protein sequence ID" value="VAW01531.1"/>
    <property type="molecule type" value="Genomic_DNA"/>
</dbReference>
<feature type="region of interest" description="Disordered" evidence="12">
    <location>
        <begin position="45"/>
        <end position="67"/>
    </location>
</feature>
<evidence type="ECO:0000256" key="6">
    <source>
        <dbReference type="ARBA" id="ARBA00022723"/>
    </source>
</evidence>
<dbReference type="GO" id="GO:0004844">
    <property type="term" value="F:uracil DNA N-glycosylase activity"/>
    <property type="evidence" value="ECO:0007669"/>
    <property type="project" value="UniProtKB-EC"/>
</dbReference>
<dbReference type="NCBIfam" id="TIGR00758">
    <property type="entry name" value="UDG_fam4"/>
    <property type="match status" value="1"/>
</dbReference>
<dbReference type="PANTHER" id="PTHR33693">
    <property type="entry name" value="TYPE-5 URACIL-DNA GLYCOSYLASE"/>
    <property type="match status" value="1"/>
</dbReference>
<dbReference type="InterPro" id="IPR036895">
    <property type="entry name" value="Uracil-DNA_glycosylase-like_sf"/>
</dbReference>
<keyword evidence="11" id="KW-0234">DNA repair</keyword>
<keyword evidence="9" id="KW-0408">Iron</keyword>
<dbReference type="SMART" id="SM00987">
    <property type="entry name" value="UreE_C"/>
    <property type="match status" value="1"/>
</dbReference>
<evidence type="ECO:0000256" key="7">
    <source>
        <dbReference type="ARBA" id="ARBA00022763"/>
    </source>
</evidence>
<dbReference type="GO" id="GO:0006281">
    <property type="term" value="P:DNA repair"/>
    <property type="evidence" value="ECO:0007669"/>
    <property type="project" value="UniProtKB-KW"/>
</dbReference>
<keyword evidence="14" id="KW-0326">Glycosidase</keyword>
<evidence type="ECO:0000256" key="12">
    <source>
        <dbReference type="SAM" id="MobiDB-lite"/>
    </source>
</evidence>
<dbReference type="InterPro" id="IPR005122">
    <property type="entry name" value="Uracil-DNA_glycosylase-like"/>
</dbReference>
<evidence type="ECO:0000313" key="14">
    <source>
        <dbReference type="EMBL" id="VAW01531.1"/>
    </source>
</evidence>
<feature type="domain" description="Uracil-DNA glycosylase-like" evidence="13">
    <location>
        <begin position="114"/>
        <end position="265"/>
    </location>
</feature>
<comment type="similarity">
    <text evidence="2">Belongs to the uracil-DNA glycosylase (UDG) superfamily. Type 4 (UDGa) family.</text>
</comment>
<organism evidence="14">
    <name type="scientific">hydrothermal vent metagenome</name>
    <dbReference type="NCBI Taxonomy" id="652676"/>
    <lineage>
        <taxon>unclassified sequences</taxon>
        <taxon>metagenomes</taxon>
        <taxon>ecological metagenomes</taxon>
    </lineage>
</organism>
<gene>
    <name evidence="14" type="ORF">MNBD_ALPHA01-1578</name>
</gene>
<accession>A0A3B0S628</accession>
<keyword evidence="10" id="KW-0411">Iron-sulfur</keyword>
<evidence type="ECO:0000256" key="9">
    <source>
        <dbReference type="ARBA" id="ARBA00023004"/>
    </source>
</evidence>
<evidence type="ECO:0000259" key="13">
    <source>
        <dbReference type="SMART" id="SM00986"/>
    </source>
</evidence>
<evidence type="ECO:0000256" key="10">
    <source>
        <dbReference type="ARBA" id="ARBA00023014"/>
    </source>
</evidence>
<name>A0A3B0S628_9ZZZZ</name>
<dbReference type="SMART" id="SM00986">
    <property type="entry name" value="UDG"/>
    <property type="match status" value="1"/>
</dbReference>
<dbReference type="GO" id="GO:0046872">
    <property type="term" value="F:metal ion binding"/>
    <property type="evidence" value="ECO:0007669"/>
    <property type="project" value="UniProtKB-KW"/>
</dbReference>
<dbReference type="CDD" id="cd10030">
    <property type="entry name" value="UDG-F4_TTUDGA_SPO1dp_like"/>
    <property type="match status" value="1"/>
</dbReference>
<protein>
    <recommendedName>
        <fullName evidence="4">Type-4 uracil-DNA glycosylase</fullName>
        <ecNumber evidence="3">3.2.2.27</ecNumber>
    </recommendedName>
</protein>
<dbReference type="InterPro" id="IPR005273">
    <property type="entry name" value="Ura-DNA_glyco_family4"/>
</dbReference>
<keyword evidence="5" id="KW-0004">4Fe-4S</keyword>
<evidence type="ECO:0000256" key="3">
    <source>
        <dbReference type="ARBA" id="ARBA00012030"/>
    </source>
</evidence>
<keyword evidence="6" id="KW-0479">Metal-binding</keyword>
<comment type="catalytic activity">
    <reaction evidence="1">
        <text>Hydrolyzes single-stranded DNA or mismatched double-stranded DNA and polynucleotides, releasing free uracil.</text>
        <dbReference type="EC" id="3.2.2.27"/>
    </reaction>
</comment>